<dbReference type="UniPathway" id="UPA00545">
    <property type="reaction ID" value="UER00823"/>
</dbReference>
<dbReference type="InterPro" id="IPR011050">
    <property type="entry name" value="Pectin_lyase_fold/virulence"/>
</dbReference>
<evidence type="ECO:0000256" key="5">
    <source>
        <dbReference type="RuleBase" id="RU000589"/>
    </source>
</evidence>
<sequence length="328" mass="36962">MKFYYGILFCLSLGVLSFALPNQKATDKYDFVVAKDGSGDFTTIQAAIEACKAFPVDRIRIFIKNGVYHEKVFIPSWNNKISLIGENKDSTIITYDDYFAKINKGRNSTFYTPTLEVQGNDFHAENLTVENSAGAVGQAVALSVIADLCSFFNCKFLGNQDTLYLAGEHFRQYFVDCYIEGTTDFIFGEATALFEQCIIHCKANSYITAASTPENVSYGFVFKDCTINAEPNVTKVYLGRPWRKFAKVVFIKTNMGQCISPEGWSNWSGTDNYKTTWYAERNSTGPGANASQRVSWSHQLTESEAGKYNMQNIFFGLNYWNPVKEFEP</sequence>
<dbReference type="Proteomes" id="UP000267223">
    <property type="component" value="Unassembled WGS sequence"/>
</dbReference>
<name>A0A3M9NC17_9BACT</name>
<dbReference type="SUPFAM" id="SSF51126">
    <property type="entry name" value="Pectin lyase-like"/>
    <property type="match status" value="1"/>
</dbReference>
<feature type="chain" id="PRO_5017854346" description="Pectinesterase" evidence="5">
    <location>
        <begin position="20"/>
        <end position="328"/>
    </location>
</feature>
<dbReference type="InterPro" id="IPR012334">
    <property type="entry name" value="Pectin_lyas_fold"/>
</dbReference>
<evidence type="ECO:0000256" key="4">
    <source>
        <dbReference type="PROSITE-ProRule" id="PRU10040"/>
    </source>
</evidence>
<evidence type="ECO:0000313" key="8">
    <source>
        <dbReference type="Proteomes" id="UP000267223"/>
    </source>
</evidence>
<dbReference type="EC" id="3.1.1.11" evidence="5"/>
<organism evidence="7 8">
    <name type="scientific">Hanamia caeni</name>
    <dbReference type="NCBI Taxonomy" id="2294116"/>
    <lineage>
        <taxon>Bacteria</taxon>
        <taxon>Pseudomonadati</taxon>
        <taxon>Bacteroidota</taxon>
        <taxon>Chitinophagia</taxon>
        <taxon>Chitinophagales</taxon>
        <taxon>Chitinophagaceae</taxon>
        <taxon>Hanamia</taxon>
    </lineage>
</organism>
<dbReference type="Pfam" id="PF01095">
    <property type="entry name" value="Pectinesterase"/>
    <property type="match status" value="1"/>
</dbReference>
<keyword evidence="3 5" id="KW-0063">Aspartyl esterase</keyword>
<dbReference type="GO" id="GO:0042545">
    <property type="term" value="P:cell wall modification"/>
    <property type="evidence" value="ECO:0007669"/>
    <property type="project" value="UniProtKB-UniRule"/>
</dbReference>
<gene>
    <name evidence="7" type="ORF">EFY79_13780</name>
</gene>
<reference evidence="7 8" key="1">
    <citation type="submission" date="2018-11" db="EMBL/GenBank/DDBJ databases">
        <title>Draft genome sequence of Ferruginibacter sp. BO-59.</title>
        <authorList>
            <person name="Im W.T."/>
        </authorList>
    </citation>
    <scope>NUCLEOTIDE SEQUENCE [LARGE SCALE GENOMIC DNA]</scope>
    <source>
        <strain evidence="7 8">BO-59</strain>
    </source>
</reference>
<feature type="signal peptide" evidence="5">
    <location>
        <begin position="1"/>
        <end position="19"/>
    </location>
</feature>
<dbReference type="PANTHER" id="PTHR31321:SF57">
    <property type="entry name" value="PECTINESTERASE 53-RELATED"/>
    <property type="match status" value="1"/>
</dbReference>
<comment type="caution">
    <text evidence="7">The sequence shown here is derived from an EMBL/GenBank/DDBJ whole genome shotgun (WGS) entry which is preliminary data.</text>
</comment>
<dbReference type="InterPro" id="IPR033131">
    <property type="entry name" value="Pectinesterase_Asp_AS"/>
</dbReference>
<comment type="similarity">
    <text evidence="1">Belongs to the pectinesterase family.</text>
</comment>
<keyword evidence="8" id="KW-1185">Reference proteome</keyword>
<dbReference type="RefSeq" id="WP_123121301.1">
    <property type="nucleotide sequence ID" value="NZ_RJJR01000011.1"/>
</dbReference>
<dbReference type="PANTHER" id="PTHR31321">
    <property type="entry name" value="ACYL-COA THIOESTER HYDROLASE YBHC-RELATED"/>
    <property type="match status" value="1"/>
</dbReference>
<comment type="catalytic activity">
    <reaction evidence="5">
        <text>[(1-&gt;4)-alpha-D-galacturonosyl methyl ester](n) + n H2O = [(1-&gt;4)-alpha-D-galacturonosyl](n) + n methanol + n H(+)</text>
        <dbReference type="Rhea" id="RHEA:22380"/>
        <dbReference type="Rhea" id="RHEA-COMP:14570"/>
        <dbReference type="Rhea" id="RHEA-COMP:14573"/>
        <dbReference type="ChEBI" id="CHEBI:15377"/>
        <dbReference type="ChEBI" id="CHEBI:15378"/>
        <dbReference type="ChEBI" id="CHEBI:17790"/>
        <dbReference type="ChEBI" id="CHEBI:140522"/>
        <dbReference type="ChEBI" id="CHEBI:140523"/>
        <dbReference type="EC" id="3.1.1.11"/>
    </reaction>
</comment>
<comment type="pathway">
    <text evidence="5">Glycan metabolism; pectin degradation; 2-dehydro-3-deoxy-D-gluconate from pectin: step 1/5.</text>
</comment>
<dbReference type="Gene3D" id="2.160.20.10">
    <property type="entry name" value="Single-stranded right-handed beta-helix, Pectin lyase-like"/>
    <property type="match status" value="1"/>
</dbReference>
<accession>A0A3M9NC17</accession>
<evidence type="ECO:0000259" key="6">
    <source>
        <dbReference type="Pfam" id="PF01095"/>
    </source>
</evidence>
<dbReference type="GO" id="GO:0009279">
    <property type="term" value="C:cell outer membrane"/>
    <property type="evidence" value="ECO:0007669"/>
    <property type="project" value="TreeGrafter"/>
</dbReference>
<evidence type="ECO:0000256" key="3">
    <source>
        <dbReference type="ARBA" id="ARBA00023085"/>
    </source>
</evidence>
<keyword evidence="5" id="KW-0732">Signal</keyword>
<evidence type="ECO:0000256" key="1">
    <source>
        <dbReference type="ARBA" id="ARBA00008891"/>
    </source>
</evidence>
<protein>
    <recommendedName>
        <fullName evidence="5">Pectinesterase</fullName>
        <ecNumber evidence="5">3.1.1.11</ecNumber>
    </recommendedName>
</protein>
<keyword evidence="2 5" id="KW-0378">Hydrolase</keyword>
<dbReference type="GO" id="GO:0045490">
    <property type="term" value="P:pectin catabolic process"/>
    <property type="evidence" value="ECO:0007669"/>
    <property type="project" value="UniProtKB-UniRule"/>
</dbReference>
<dbReference type="PROSITE" id="PS00503">
    <property type="entry name" value="PECTINESTERASE_2"/>
    <property type="match status" value="1"/>
</dbReference>
<evidence type="ECO:0000313" key="7">
    <source>
        <dbReference type="EMBL" id="RNI35314.1"/>
    </source>
</evidence>
<dbReference type="EMBL" id="RJJR01000011">
    <property type="protein sequence ID" value="RNI35314.1"/>
    <property type="molecule type" value="Genomic_DNA"/>
</dbReference>
<feature type="domain" description="Pectinesterase catalytic" evidence="6">
    <location>
        <begin position="30"/>
        <end position="312"/>
    </location>
</feature>
<feature type="active site" evidence="4">
    <location>
        <position position="184"/>
    </location>
</feature>
<dbReference type="AlphaFoldDB" id="A0A3M9NC17"/>
<dbReference type="OrthoDB" id="9804686at2"/>
<dbReference type="InterPro" id="IPR000070">
    <property type="entry name" value="Pectinesterase_cat"/>
</dbReference>
<proteinExistence type="inferred from homology"/>
<evidence type="ECO:0000256" key="2">
    <source>
        <dbReference type="ARBA" id="ARBA00022801"/>
    </source>
</evidence>
<dbReference type="GO" id="GO:0030599">
    <property type="term" value="F:pectinesterase activity"/>
    <property type="evidence" value="ECO:0007669"/>
    <property type="project" value="UniProtKB-UniRule"/>
</dbReference>